<organism evidence="1 2">
    <name type="scientific">Ktedonospora formicarum</name>
    <dbReference type="NCBI Taxonomy" id="2778364"/>
    <lineage>
        <taxon>Bacteria</taxon>
        <taxon>Bacillati</taxon>
        <taxon>Chloroflexota</taxon>
        <taxon>Ktedonobacteria</taxon>
        <taxon>Ktedonobacterales</taxon>
        <taxon>Ktedonobacteraceae</taxon>
        <taxon>Ktedonospora</taxon>
    </lineage>
</organism>
<dbReference type="AlphaFoldDB" id="A0A8J3MVT5"/>
<evidence type="ECO:0008006" key="3">
    <source>
        <dbReference type="Google" id="ProtNLM"/>
    </source>
</evidence>
<dbReference type="InterPro" id="IPR036390">
    <property type="entry name" value="WH_DNA-bd_sf"/>
</dbReference>
<dbReference type="SUPFAM" id="SSF46785">
    <property type="entry name" value="Winged helix' DNA-binding domain"/>
    <property type="match status" value="1"/>
</dbReference>
<comment type="caution">
    <text evidence="1">The sequence shown here is derived from an EMBL/GenBank/DDBJ whole genome shotgun (WGS) entry which is preliminary data.</text>
</comment>
<keyword evidence="2" id="KW-1185">Reference proteome</keyword>
<protein>
    <recommendedName>
        <fullName evidence="3">MarR family transcriptional regulator</fullName>
    </recommendedName>
</protein>
<evidence type="ECO:0000313" key="2">
    <source>
        <dbReference type="Proteomes" id="UP000612362"/>
    </source>
</evidence>
<dbReference type="Proteomes" id="UP000612362">
    <property type="component" value="Unassembled WGS sequence"/>
</dbReference>
<evidence type="ECO:0000313" key="1">
    <source>
        <dbReference type="EMBL" id="GHO47983.1"/>
    </source>
</evidence>
<gene>
    <name evidence="1" type="ORF">KSX_61460</name>
</gene>
<name>A0A8J3MVT5_9CHLR</name>
<accession>A0A8J3MVT5</accession>
<reference evidence="1" key="1">
    <citation type="submission" date="2020-10" db="EMBL/GenBank/DDBJ databases">
        <title>Taxonomic study of unclassified bacteria belonging to the class Ktedonobacteria.</title>
        <authorList>
            <person name="Yabe S."/>
            <person name="Wang C.M."/>
            <person name="Zheng Y."/>
            <person name="Sakai Y."/>
            <person name="Cavaletti L."/>
            <person name="Monciardini P."/>
            <person name="Donadio S."/>
        </authorList>
    </citation>
    <scope>NUCLEOTIDE SEQUENCE</scope>
    <source>
        <strain evidence="1">SOSP1-1</strain>
    </source>
</reference>
<sequence length="90" mass="9904">MQPIEELRYLILAAQREGNRMFTEALRPLNLTSSQAEVLRVLQERQPLSLVALGSMLICEGGSPSRLVNGLVEGAISGVFPQRRVGVKSR</sequence>
<dbReference type="InterPro" id="IPR036388">
    <property type="entry name" value="WH-like_DNA-bd_sf"/>
</dbReference>
<dbReference type="RefSeq" id="WP_220197199.1">
    <property type="nucleotide sequence ID" value="NZ_BNJF01000003.1"/>
</dbReference>
<proteinExistence type="predicted"/>
<dbReference type="EMBL" id="BNJF01000003">
    <property type="protein sequence ID" value="GHO47983.1"/>
    <property type="molecule type" value="Genomic_DNA"/>
</dbReference>
<dbReference type="Gene3D" id="1.10.10.10">
    <property type="entry name" value="Winged helix-like DNA-binding domain superfamily/Winged helix DNA-binding domain"/>
    <property type="match status" value="1"/>
</dbReference>